<keyword evidence="1" id="KW-0732">Signal</keyword>
<dbReference type="HOGENOM" id="CLU_2188003_0_0_1"/>
<dbReference type="RefSeq" id="XP_003575239.1">
    <property type="nucleotide sequence ID" value="XM_003575191.4"/>
</dbReference>
<evidence type="ECO:0000256" key="1">
    <source>
        <dbReference type="SAM" id="SignalP"/>
    </source>
</evidence>
<dbReference type="Proteomes" id="UP000008810">
    <property type="component" value="Chromosome 3"/>
</dbReference>
<dbReference type="eggNOG" id="ENOG502R3A6">
    <property type="taxonomic scope" value="Eukaryota"/>
</dbReference>
<evidence type="ECO:0000313" key="4">
    <source>
        <dbReference type="Proteomes" id="UP000008810"/>
    </source>
</evidence>
<sequence length="114" mass="12033">MNCRSTTASTLLTVALFISLLALDHPVVHALHVKESTIPTGDSSSTNEGLQQWSRKLDVGKTKQVENVGVKASKGQASFGSSFRNGGRSGVESAKMVVVARRGGGPVPHPKKHN</sequence>
<feature type="signal peptide" evidence="1">
    <location>
        <begin position="1"/>
        <end position="30"/>
    </location>
</feature>
<gene>
    <name evidence="3" type="primary">LOC100843894</name>
    <name evidence="2" type="ORF">BRADI_3g47080v3</name>
</gene>
<dbReference type="EMBL" id="CM000882">
    <property type="protein sequence ID" value="KQK00061.1"/>
    <property type="molecule type" value="Genomic_DNA"/>
</dbReference>
<keyword evidence="4" id="KW-1185">Reference proteome</keyword>
<protein>
    <submittedName>
        <fullName evidence="2 3">Uncharacterized protein</fullName>
    </submittedName>
</protein>
<dbReference type="EnsemblPlants" id="KQK00061">
    <property type="protein sequence ID" value="KQK00061"/>
    <property type="gene ID" value="BRADI_3g47080v3"/>
</dbReference>
<proteinExistence type="predicted"/>
<dbReference type="Gramene" id="KQK00061">
    <property type="protein sequence ID" value="KQK00061"/>
    <property type="gene ID" value="BRADI_3g47080v3"/>
</dbReference>
<accession>I1IAZ0</accession>
<feature type="chain" id="PRO_5014095150" evidence="1">
    <location>
        <begin position="31"/>
        <end position="114"/>
    </location>
</feature>
<dbReference type="KEGG" id="bdi:100843894"/>
<dbReference type="OrthoDB" id="643326at2759"/>
<reference evidence="2 3" key="1">
    <citation type="journal article" date="2010" name="Nature">
        <title>Genome sequencing and analysis of the model grass Brachypodium distachyon.</title>
        <authorList>
            <consortium name="International Brachypodium Initiative"/>
        </authorList>
    </citation>
    <scope>NUCLEOTIDE SEQUENCE [LARGE SCALE GENOMIC DNA]</scope>
    <source>
        <strain evidence="2">Bd21</strain>
        <strain evidence="3">cv. Bd21</strain>
    </source>
</reference>
<reference evidence="3" key="3">
    <citation type="submission" date="2018-08" db="UniProtKB">
        <authorList>
            <consortium name="EnsemblPlants"/>
        </authorList>
    </citation>
    <scope>IDENTIFICATION</scope>
    <source>
        <strain evidence="3">cv. Bd21</strain>
    </source>
</reference>
<name>I1IAZ0_BRADI</name>
<dbReference type="AlphaFoldDB" id="I1IAZ0"/>
<dbReference type="GeneID" id="100843894"/>
<dbReference type="OMA" id="MNCRSTT"/>
<evidence type="ECO:0000313" key="2">
    <source>
        <dbReference type="EMBL" id="KQK00061.1"/>
    </source>
</evidence>
<evidence type="ECO:0000313" key="3">
    <source>
        <dbReference type="EnsemblPlants" id="KQK00061"/>
    </source>
</evidence>
<reference evidence="2" key="2">
    <citation type="submission" date="2017-06" db="EMBL/GenBank/DDBJ databases">
        <title>WGS assembly of Brachypodium distachyon.</title>
        <authorList>
            <consortium name="The International Brachypodium Initiative"/>
            <person name="Lucas S."/>
            <person name="Harmon-Smith M."/>
            <person name="Lail K."/>
            <person name="Tice H."/>
            <person name="Grimwood J."/>
            <person name="Bruce D."/>
            <person name="Barry K."/>
            <person name="Shu S."/>
            <person name="Lindquist E."/>
            <person name="Wang M."/>
            <person name="Pitluck S."/>
            <person name="Vogel J.P."/>
            <person name="Garvin D.F."/>
            <person name="Mockler T.C."/>
            <person name="Schmutz J."/>
            <person name="Rokhsar D."/>
            <person name="Bevan M.W."/>
        </authorList>
    </citation>
    <scope>NUCLEOTIDE SEQUENCE</scope>
    <source>
        <strain evidence="2">Bd21</strain>
    </source>
</reference>
<organism evidence="2">
    <name type="scientific">Brachypodium distachyon</name>
    <name type="common">Purple false brome</name>
    <name type="synonym">Trachynia distachya</name>
    <dbReference type="NCBI Taxonomy" id="15368"/>
    <lineage>
        <taxon>Eukaryota</taxon>
        <taxon>Viridiplantae</taxon>
        <taxon>Streptophyta</taxon>
        <taxon>Embryophyta</taxon>
        <taxon>Tracheophyta</taxon>
        <taxon>Spermatophyta</taxon>
        <taxon>Magnoliopsida</taxon>
        <taxon>Liliopsida</taxon>
        <taxon>Poales</taxon>
        <taxon>Poaceae</taxon>
        <taxon>BOP clade</taxon>
        <taxon>Pooideae</taxon>
        <taxon>Stipodae</taxon>
        <taxon>Brachypodieae</taxon>
        <taxon>Brachypodium</taxon>
    </lineage>
</organism>